<evidence type="ECO:0000256" key="3">
    <source>
        <dbReference type="PROSITE-ProRule" id="PRU00023"/>
    </source>
</evidence>
<dbReference type="GeneTree" id="ENSGT00940000155887"/>
<accession>A0A8C7XZ04</accession>
<dbReference type="GO" id="GO:0004842">
    <property type="term" value="F:ubiquitin-protein transferase activity"/>
    <property type="evidence" value="ECO:0007669"/>
    <property type="project" value="TreeGrafter"/>
</dbReference>
<feature type="compositionally biased region" description="Basic and acidic residues" evidence="4">
    <location>
        <begin position="213"/>
        <end position="230"/>
    </location>
</feature>
<dbReference type="SUPFAM" id="SSF48403">
    <property type="entry name" value="Ankyrin repeat"/>
    <property type="match status" value="1"/>
</dbReference>
<sequence>MENFVCKQGSGLQTALHRATKVGNAQAVAALINGGCAVDLQDRDGNTALHEASWHGFSPCVKQLIKAGADVKVRNKVGNVALHLACLNAHTQTARLLLLGGSSPDSQNAKGETPLHVAAALNHKKTVQILLEAGADRTIQNHVGKTALDKARNNRHKEVALLLTDAPQSGCLSKKKLKLGSQSGPSVCRAETQPIKDRSSAVEDSPSSGSTDSKTDVQAVKEKDSPEYRRSAQAQRDALSDEEDAGSAPKGRAFQLYTLYRDKDGRIQQAPASECQCGPQLKKLEEQLKATQEETRLRILKVQEQVSRRLDRMERKSRHQLKVLDAINQDRAAAERNSLMSRMEQSAARIRAEARMAQATVRQELRRWCFSWVEGVPAEGQYQKLLLSPSVEPSEADLESAPLLSGDSSLVLETPVSSLNSRSADSHTEEAEGGDVL</sequence>
<feature type="repeat" description="ANK" evidence="3">
    <location>
        <begin position="11"/>
        <end position="43"/>
    </location>
</feature>
<dbReference type="SMART" id="SM00248">
    <property type="entry name" value="ANK"/>
    <property type="match status" value="4"/>
</dbReference>
<dbReference type="Gene3D" id="1.25.40.20">
    <property type="entry name" value="Ankyrin repeat-containing domain"/>
    <property type="match status" value="2"/>
</dbReference>
<dbReference type="PROSITE" id="PS50088">
    <property type="entry name" value="ANK_REPEAT"/>
    <property type="match status" value="4"/>
</dbReference>
<proteinExistence type="predicted"/>
<dbReference type="GO" id="GO:0070531">
    <property type="term" value="C:BRCA1-A complex"/>
    <property type="evidence" value="ECO:0007669"/>
    <property type="project" value="TreeGrafter"/>
</dbReference>
<dbReference type="PANTHER" id="PTHR24171:SF9">
    <property type="entry name" value="ANKYRIN REPEAT DOMAIN-CONTAINING PROTEIN 39"/>
    <property type="match status" value="1"/>
</dbReference>
<feature type="repeat" description="ANK" evidence="3">
    <location>
        <begin position="110"/>
        <end position="142"/>
    </location>
</feature>
<protein>
    <recommendedName>
        <fullName evidence="7">Ankyrin repeat domain-containing protein 6</fullName>
    </recommendedName>
</protein>
<dbReference type="InterPro" id="IPR036770">
    <property type="entry name" value="Ankyrin_rpt-contain_sf"/>
</dbReference>
<dbReference type="GO" id="GO:0085020">
    <property type="term" value="P:protein K6-linked ubiquitination"/>
    <property type="evidence" value="ECO:0007669"/>
    <property type="project" value="TreeGrafter"/>
</dbReference>
<evidence type="ECO:0000313" key="6">
    <source>
        <dbReference type="Proteomes" id="UP000694383"/>
    </source>
</evidence>
<dbReference type="PANTHER" id="PTHR24171">
    <property type="entry name" value="ANKYRIN REPEAT DOMAIN-CONTAINING PROTEIN 39-RELATED"/>
    <property type="match status" value="1"/>
</dbReference>
<feature type="region of interest" description="Disordered" evidence="4">
    <location>
        <begin position="176"/>
        <end position="250"/>
    </location>
</feature>
<evidence type="ECO:0000313" key="5">
    <source>
        <dbReference type="Ensembl" id="ENSOSIP00000020655.1"/>
    </source>
</evidence>
<organism evidence="5 6">
    <name type="scientific">Oryzias sinensis</name>
    <name type="common">Chinese medaka</name>
    <dbReference type="NCBI Taxonomy" id="183150"/>
    <lineage>
        <taxon>Eukaryota</taxon>
        <taxon>Metazoa</taxon>
        <taxon>Chordata</taxon>
        <taxon>Craniata</taxon>
        <taxon>Vertebrata</taxon>
        <taxon>Euteleostomi</taxon>
        <taxon>Actinopterygii</taxon>
        <taxon>Neopterygii</taxon>
        <taxon>Teleostei</taxon>
        <taxon>Neoteleostei</taxon>
        <taxon>Acanthomorphata</taxon>
        <taxon>Ovalentaria</taxon>
        <taxon>Atherinomorphae</taxon>
        <taxon>Beloniformes</taxon>
        <taxon>Adrianichthyidae</taxon>
        <taxon>Oryziinae</taxon>
        <taxon>Oryzias</taxon>
    </lineage>
</organism>
<evidence type="ECO:0008006" key="7">
    <source>
        <dbReference type="Google" id="ProtNLM"/>
    </source>
</evidence>
<dbReference type="InterPro" id="IPR002110">
    <property type="entry name" value="Ankyrin_rpt"/>
</dbReference>
<feature type="region of interest" description="Disordered" evidence="4">
    <location>
        <begin position="415"/>
        <end position="437"/>
    </location>
</feature>
<dbReference type="GO" id="GO:0031436">
    <property type="term" value="C:BRCA1-BARD1 complex"/>
    <property type="evidence" value="ECO:0007669"/>
    <property type="project" value="TreeGrafter"/>
</dbReference>
<dbReference type="Ensembl" id="ENSOSIT00000021802.1">
    <property type="protein sequence ID" value="ENSOSIP00000020655.1"/>
    <property type="gene ID" value="ENSOSIG00000011003.1"/>
</dbReference>
<feature type="repeat" description="ANK" evidence="3">
    <location>
        <begin position="77"/>
        <end position="109"/>
    </location>
</feature>
<keyword evidence="6" id="KW-1185">Reference proteome</keyword>
<evidence type="ECO:0000256" key="4">
    <source>
        <dbReference type="SAM" id="MobiDB-lite"/>
    </source>
</evidence>
<dbReference type="AlphaFoldDB" id="A0A8C7XZ04"/>
<dbReference type="Proteomes" id="UP000694383">
    <property type="component" value="Unplaced"/>
</dbReference>
<feature type="repeat" description="ANK" evidence="3">
    <location>
        <begin position="44"/>
        <end position="76"/>
    </location>
</feature>
<keyword evidence="1" id="KW-0677">Repeat</keyword>
<dbReference type="PROSITE" id="PS50297">
    <property type="entry name" value="ANK_REP_REGION"/>
    <property type="match status" value="3"/>
</dbReference>
<evidence type="ECO:0000256" key="2">
    <source>
        <dbReference type="ARBA" id="ARBA00023043"/>
    </source>
</evidence>
<evidence type="ECO:0000256" key="1">
    <source>
        <dbReference type="ARBA" id="ARBA00022737"/>
    </source>
</evidence>
<name>A0A8C7XZ04_9TELE</name>
<keyword evidence="2 3" id="KW-0040">ANK repeat</keyword>
<reference evidence="5" key="1">
    <citation type="submission" date="2025-08" db="UniProtKB">
        <authorList>
            <consortium name="Ensembl"/>
        </authorList>
    </citation>
    <scope>IDENTIFICATION</scope>
</reference>
<dbReference type="Pfam" id="PF12796">
    <property type="entry name" value="Ank_2"/>
    <property type="match status" value="2"/>
</dbReference>
<reference evidence="5" key="2">
    <citation type="submission" date="2025-09" db="UniProtKB">
        <authorList>
            <consortium name="Ensembl"/>
        </authorList>
    </citation>
    <scope>IDENTIFICATION</scope>
</reference>